<dbReference type="InterPro" id="IPR043128">
    <property type="entry name" value="Rev_trsase/Diguanyl_cyclase"/>
</dbReference>
<dbReference type="RefSeq" id="WP_132971313.1">
    <property type="nucleotide sequence ID" value="NZ_SMFX01000001.1"/>
</dbReference>
<feature type="transmembrane region" description="Helical" evidence="4">
    <location>
        <begin position="20"/>
        <end position="41"/>
    </location>
</feature>
<feature type="coiled-coil region" evidence="3">
    <location>
        <begin position="88"/>
        <end position="139"/>
    </location>
</feature>
<dbReference type="InterPro" id="IPR029787">
    <property type="entry name" value="Nucleotide_cyclase"/>
</dbReference>
<dbReference type="InterPro" id="IPR001633">
    <property type="entry name" value="EAL_dom"/>
</dbReference>
<dbReference type="OrthoDB" id="9804951at2"/>
<dbReference type="Proteomes" id="UP000295707">
    <property type="component" value="Unassembled WGS sequence"/>
</dbReference>
<dbReference type="PROSITE" id="PS50887">
    <property type="entry name" value="GGDEF"/>
    <property type="match status" value="1"/>
</dbReference>
<dbReference type="EC" id="3.1.4.52" evidence="1"/>
<evidence type="ECO:0000313" key="7">
    <source>
        <dbReference type="EMBL" id="TCK17437.1"/>
    </source>
</evidence>
<dbReference type="NCBIfam" id="TIGR00254">
    <property type="entry name" value="GGDEF"/>
    <property type="match status" value="1"/>
</dbReference>
<dbReference type="GO" id="GO:0071111">
    <property type="term" value="F:cyclic-guanylate-specific phosphodiesterase activity"/>
    <property type="evidence" value="ECO:0007669"/>
    <property type="project" value="UniProtKB-EC"/>
</dbReference>
<proteinExistence type="predicted"/>
<dbReference type="Gene3D" id="6.10.340.10">
    <property type="match status" value="1"/>
</dbReference>
<gene>
    <name evidence="7" type="ORF">DFR30_0667</name>
</gene>
<dbReference type="SUPFAM" id="SSF141868">
    <property type="entry name" value="EAL domain-like"/>
    <property type="match status" value="1"/>
</dbReference>
<organism evidence="7 8">
    <name type="scientific">Thiogranum longum</name>
    <dbReference type="NCBI Taxonomy" id="1537524"/>
    <lineage>
        <taxon>Bacteria</taxon>
        <taxon>Pseudomonadati</taxon>
        <taxon>Pseudomonadota</taxon>
        <taxon>Gammaproteobacteria</taxon>
        <taxon>Chromatiales</taxon>
        <taxon>Ectothiorhodospiraceae</taxon>
        <taxon>Thiogranum</taxon>
    </lineage>
</organism>
<feature type="domain" description="GGDEF" evidence="6">
    <location>
        <begin position="448"/>
        <end position="580"/>
    </location>
</feature>
<dbReference type="InterPro" id="IPR035919">
    <property type="entry name" value="EAL_sf"/>
</dbReference>
<reference evidence="7 8" key="1">
    <citation type="submission" date="2019-03" db="EMBL/GenBank/DDBJ databases">
        <title>Genomic Encyclopedia of Type Strains, Phase IV (KMG-IV): sequencing the most valuable type-strain genomes for metagenomic binning, comparative biology and taxonomic classification.</title>
        <authorList>
            <person name="Goeker M."/>
        </authorList>
    </citation>
    <scope>NUCLEOTIDE SEQUENCE [LARGE SCALE GENOMIC DNA]</scope>
    <source>
        <strain evidence="7 8">DSM 19610</strain>
    </source>
</reference>
<keyword evidence="3" id="KW-0175">Coiled coil</keyword>
<dbReference type="PROSITE" id="PS50883">
    <property type="entry name" value="EAL"/>
    <property type="match status" value="1"/>
</dbReference>
<name>A0A4R1H6P9_9GAMM</name>
<keyword evidence="4" id="KW-0812">Transmembrane</keyword>
<dbReference type="CDD" id="cd01949">
    <property type="entry name" value="GGDEF"/>
    <property type="match status" value="1"/>
</dbReference>
<keyword evidence="8" id="KW-1185">Reference proteome</keyword>
<dbReference type="AlphaFoldDB" id="A0A4R1H6P9"/>
<comment type="caution">
    <text evidence="7">The sequence shown here is derived from an EMBL/GenBank/DDBJ whole genome shotgun (WGS) entry which is preliminary data.</text>
</comment>
<dbReference type="SMART" id="SM00267">
    <property type="entry name" value="GGDEF"/>
    <property type="match status" value="1"/>
</dbReference>
<accession>A0A4R1H6P9</accession>
<dbReference type="Gene3D" id="3.30.70.270">
    <property type="match status" value="1"/>
</dbReference>
<evidence type="ECO:0000256" key="4">
    <source>
        <dbReference type="SAM" id="Phobius"/>
    </source>
</evidence>
<dbReference type="Pfam" id="PF00990">
    <property type="entry name" value="GGDEF"/>
    <property type="match status" value="1"/>
</dbReference>
<dbReference type="PANTHER" id="PTHR44757">
    <property type="entry name" value="DIGUANYLATE CYCLASE DGCP"/>
    <property type="match status" value="1"/>
</dbReference>
<dbReference type="SMART" id="SM00052">
    <property type="entry name" value="EAL"/>
    <property type="match status" value="1"/>
</dbReference>
<evidence type="ECO:0000256" key="2">
    <source>
        <dbReference type="ARBA" id="ARBA00022636"/>
    </source>
</evidence>
<feature type="transmembrane region" description="Helical" evidence="4">
    <location>
        <begin position="336"/>
        <end position="356"/>
    </location>
</feature>
<evidence type="ECO:0000313" key="8">
    <source>
        <dbReference type="Proteomes" id="UP000295707"/>
    </source>
</evidence>
<dbReference type="CDD" id="cd01948">
    <property type="entry name" value="EAL"/>
    <property type="match status" value="1"/>
</dbReference>
<dbReference type="EMBL" id="SMFX01000001">
    <property type="protein sequence ID" value="TCK17437.1"/>
    <property type="molecule type" value="Genomic_DNA"/>
</dbReference>
<keyword evidence="4" id="KW-0472">Membrane</keyword>
<dbReference type="Pfam" id="PF00563">
    <property type="entry name" value="EAL"/>
    <property type="match status" value="1"/>
</dbReference>
<dbReference type="Gene3D" id="3.20.20.450">
    <property type="entry name" value="EAL domain"/>
    <property type="match status" value="1"/>
</dbReference>
<feature type="domain" description="EAL" evidence="5">
    <location>
        <begin position="588"/>
        <end position="841"/>
    </location>
</feature>
<dbReference type="InterPro" id="IPR052155">
    <property type="entry name" value="Biofilm_reg_signaling"/>
</dbReference>
<evidence type="ECO:0000256" key="3">
    <source>
        <dbReference type="SAM" id="Coils"/>
    </source>
</evidence>
<keyword evidence="2" id="KW-0973">c-di-GMP</keyword>
<dbReference type="PANTHER" id="PTHR44757:SF2">
    <property type="entry name" value="BIOFILM ARCHITECTURE MAINTENANCE PROTEIN MBAA"/>
    <property type="match status" value="1"/>
</dbReference>
<protein>
    <recommendedName>
        <fullName evidence="1">cyclic-guanylate-specific phosphodiesterase</fullName>
        <ecNumber evidence="1">3.1.4.52</ecNumber>
    </recommendedName>
</protein>
<sequence>MADRKPGKWLDLNTLSGRYLVVALAVVIVVTLSVGWAVWMLGKATQSSTSSLQLRNNIQSLGTAIRSSVWQTNFALQRYMISPSDDIQKQVLQEIREAREKAAELAKIQSGSQGSAEKAIQLKEKLGKLQLQLDHLMEIRNDPQQLHPAMHLMSGFMLPANDAFVTAVNLALSELVSDNSNILASQEFLLLNGVRDRWRQMIGFYRVMVANRFGAFTASQEGMARQSYNVRLLYQQIRENLRQLTKMDVSGDLGFQTSDALAVMRLNSENWYEYFQKVSAMYSSDDWRTDLPFLRDIVQPLFDNIWQALLAVELAVEKKSNQQVDQLRTAGRTVSVTLWVLAGLLFVLVISGYTVLDRILLGPIARISHALSLDVDVKSDRPFEVPEARTREIQQLVTAFENMRSDVQRRRLALEYQSLHDSLTGLPNRAYLLEELTETLKKASRLDRNVGLMIMDLDHFKEINDTLGHPVGDLILQAVSKRLSEAIGDCGLTARLGGDEFAVILQCTNQGDCARTSVAIARALEKEFQVGGHKLYVGGSVGVAIYPKDGIDVSVLMRHADVAMYTAKHTGKRTVFYDDTQDENSLLRLQLVKDLKDAISNDHLDLHFQPKINLVNQSVSSVEALLRWEHPEHGMVPPGRIIPMAEQTGVIQQLTRWVLARALRQLSDWRRDGIDIGVAVNLSAYDLRDTTLPEVVHGLLTETGTHPEQLTLEVTESAMMSDLNNAAQLLSRIKEMGVSIAIDDFGTGFSSLSYLKKLPVKELKIDKSFVINMGHDENDAMIVHSTIDLAHNLGLTVVAEGVESRKVLEQLQSQGCDLVQGFHVCKPLPAVKLGGWLREMSHRVTALHKAGDVA</sequence>
<dbReference type="FunFam" id="3.20.20.450:FF:000001">
    <property type="entry name" value="Cyclic di-GMP phosphodiesterase yahA"/>
    <property type="match status" value="1"/>
</dbReference>
<dbReference type="SUPFAM" id="SSF55073">
    <property type="entry name" value="Nucleotide cyclase"/>
    <property type="match status" value="1"/>
</dbReference>
<evidence type="ECO:0000256" key="1">
    <source>
        <dbReference type="ARBA" id="ARBA00012282"/>
    </source>
</evidence>
<dbReference type="InterPro" id="IPR000160">
    <property type="entry name" value="GGDEF_dom"/>
</dbReference>
<keyword evidence="4" id="KW-1133">Transmembrane helix</keyword>
<evidence type="ECO:0000259" key="6">
    <source>
        <dbReference type="PROSITE" id="PS50887"/>
    </source>
</evidence>
<evidence type="ECO:0000259" key="5">
    <source>
        <dbReference type="PROSITE" id="PS50883"/>
    </source>
</evidence>